<accession>A0A2K3K9N1</accession>
<dbReference type="AlphaFoldDB" id="A0A2K3K9N1"/>
<reference evidence="2 3" key="1">
    <citation type="journal article" date="2014" name="Am. J. Bot.">
        <title>Genome assembly and annotation for red clover (Trifolium pratense; Fabaceae).</title>
        <authorList>
            <person name="Istvanek J."/>
            <person name="Jaros M."/>
            <person name="Krenek A."/>
            <person name="Repkova J."/>
        </authorList>
    </citation>
    <scope>NUCLEOTIDE SEQUENCE [LARGE SCALE GENOMIC DNA]</scope>
    <source>
        <strain evidence="3">cv. Tatra</strain>
        <tissue evidence="2">Young leaves</tissue>
    </source>
</reference>
<dbReference type="Proteomes" id="UP000236291">
    <property type="component" value="Unassembled WGS sequence"/>
</dbReference>
<protein>
    <submittedName>
        <fullName evidence="2">Uncharacterized protein</fullName>
    </submittedName>
</protein>
<name>A0A2K3K9N1_TRIPR</name>
<dbReference type="EMBL" id="ASHM01151746">
    <property type="protein sequence ID" value="PNX63001.1"/>
    <property type="molecule type" value="Genomic_DNA"/>
</dbReference>
<evidence type="ECO:0000313" key="3">
    <source>
        <dbReference type="Proteomes" id="UP000236291"/>
    </source>
</evidence>
<feature type="region of interest" description="Disordered" evidence="1">
    <location>
        <begin position="7"/>
        <end position="48"/>
    </location>
</feature>
<evidence type="ECO:0000313" key="2">
    <source>
        <dbReference type="EMBL" id="PNX63001.1"/>
    </source>
</evidence>
<feature type="compositionally biased region" description="Acidic residues" evidence="1">
    <location>
        <begin position="14"/>
        <end position="33"/>
    </location>
</feature>
<organism evidence="2 3">
    <name type="scientific">Trifolium pratense</name>
    <name type="common">Red clover</name>
    <dbReference type="NCBI Taxonomy" id="57577"/>
    <lineage>
        <taxon>Eukaryota</taxon>
        <taxon>Viridiplantae</taxon>
        <taxon>Streptophyta</taxon>
        <taxon>Embryophyta</taxon>
        <taxon>Tracheophyta</taxon>
        <taxon>Spermatophyta</taxon>
        <taxon>Magnoliopsida</taxon>
        <taxon>eudicotyledons</taxon>
        <taxon>Gunneridae</taxon>
        <taxon>Pentapetalae</taxon>
        <taxon>rosids</taxon>
        <taxon>fabids</taxon>
        <taxon>Fabales</taxon>
        <taxon>Fabaceae</taxon>
        <taxon>Papilionoideae</taxon>
        <taxon>50 kb inversion clade</taxon>
        <taxon>NPAAA clade</taxon>
        <taxon>Hologalegina</taxon>
        <taxon>IRL clade</taxon>
        <taxon>Trifolieae</taxon>
        <taxon>Trifolium</taxon>
    </lineage>
</organism>
<feature type="non-terminal residue" evidence="2">
    <location>
        <position position="1"/>
    </location>
</feature>
<gene>
    <name evidence="2" type="ORF">L195_g061404</name>
</gene>
<proteinExistence type="predicted"/>
<reference evidence="2 3" key="2">
    <citation type="journal article" date="2017" name="Front. Plant Sci.">
        <title>Gene Classification and Mining of Molecular Markers Useful in Red Clover (Trifolium pratense) Breeding.</title>
        <authorList>
            <person name="Istvanek J."/>
            <person name="Dluhosova J."/>
            <person name="Dluhos P."/>
            <person name="Patkova L."/>
            <person name="Nedelnik J."/>
            <person name="Repkova J."/>
        </authorList>
    </citation>
    <scope>NUCLEOTIDE SEQUENCE [LARGE SCALE GENOMIC DNA]</scope>
    <source>
        <strain evidence="3">cv. Tatra</strain>
        <tissue evidence="2">Young leaves</tissue>
    </source>
</reference>
<evidence type="ECO:0000256" key="1">
    <source>
        <dbReference type="SAM" id="MobiDB-lite"/>
    </source>
</evidence>
<sequence>RCIKFIAGYVHEEEQNEEEEEEEDLEPIEISLDESEKKSEISSETLSD</sequence>
<comment type="caution">
    <text evidence="2">The sequence shown here is derived from an EMBL/GenBank/DDBJ whole genome shotgun (WGS) entry which is preliminary data.</text>
</comment>